<dbReference type="Proteomes" id="UP000094707">
    <property type="component" value="Chromosome I"/>
</dbReference>
<organism evidence="1 2">
    <name type="scientific">Methanobacterium congolense</name>
    <dbReference type="NCBI Taxonomy" id="118062"/>
    <lineage>
        <taxon>Archaea</taxon>
        <taxon>Methanobacteriati</taxon>
        <taxon>Methanobacteriota</taxon>
        <taxon>Methanomada group</taxon>
        <taxon>Methanobacteria</taxon>
        <taxon>Methanobacteriales</taxon>
        <taxon>Methanobacteriaceae</taxon>
        <taxon>Methanobacterium</taxon>
    </lineage>
</organism>
<accession>A0A1D3L059</accession>
<dbReference type="GeneID" id="30411131"/>
<dbReference type="RefSeq" id="WP_071905920.1">
    <property type="nucleotide sequence ID" value="NZ_LT607756.1"/>
</dbReference>
<dbReference type="AlphaFoldDB" id="A0A1D3L059"/>
<reference evidence="1 2" key="1">
    <citation type="submission" date="2016-08" db="EMBL/GenBank/DDBJ databases">
        <authorList>
            <person name="Seilhamer J.J."/>
        </authorList>
    </citation>
    <scope>NUCLEOTIDE SEQUENCE [LARGE SCALE GENOMIC DNA]</scope>
    <source>
        <strain evidence="1">Buetzberg</strain>
    </source>
</reference>
<sequence length="368" mass="43327">MEEISKNELRKIWVIYLLLNCEKKYQQDLIKELNKIAQKFLEKEIEYREIDLILEYDPDEAVDSRYYNGDEFDYEFFMDEKTYKISLEELTDSFEMGKEGDVSEVERILEEWEGIGPEELNGLDSDDWPMEVAHLIDLRELYLKKLKKITDPMVSIILKELREEGILETVAFKRGGRGPSPNQHYLKQDPDALSKILIKLLNPKLSLFSYSNFVAKMMSSVYLNNLINIDTVKTLENNLKISFNEEEREIILKIIKISPNALSKVLEYSQRKFFSGHLMLSLEESSYENKKFLLFELQFLLGEDIKRMSFVNSKIKYKITVSFEGEFTEEEEGKIFQNVKKNELNTTLFPISKEKGYNYLLYSDNSPL</sequence>
<keyword evidence="2" id="KW-1185">Reference proteome</keyword>
<gene>
    <name evidence="1" type="ORF">MCBB_0268</name>
</gene>
<protein>
    <submittedName>
        <fullName evidence="1">Uncharacterized protein</fullName>
    </submittedName>
</protein>
<proteinExistence type="predicted"/>
<evidence type="ECO:0000313" key="1">
    <source>
        <dbReference type="EMBL" id="SCG84850.1"/>
    </source>
</evidence>
<dbReference type="KEGG" id="mcub:MCBB_0268"/>
<dbReference type="STRING" id="118062.MCBB_0268"/>
<name>A0A1D3L059_9EURY</name>
<evidence type="ECO:0000313" key="2">
    <source>
        <dbReference type="Proteomes" id="UP000094707"/>
    </source>
</evidence>
<dbReference type="EMBL" id="LT607756">
    <property type="protein sequence ID" value="SCG84850.1"/>
    <property type="molecule type" value="Genomic_DNA"/>
</dbReference>